<comment type="similarity">
    <text evidence="1">Belongs to the LysR transcriptional regulatory family.</text>
</comment>
<dbReference type="InterPro" id="IPR000847">
    <property type="entry name" value="LysR_HTH_N"/>
</dbReference>
<dbReference type="GO" id="GO:0003677">
    <property type="term" value="F:DNA binding"/>
    <property type="evidence" value="ECO:0007669"/>
    <property type="project" value="UniProtKB-KW"/>
</dbReference>
<dbReference type="GO" id="GO:0032993">
    <property type="term" value="C:protein-DNA complex"/>
    <property type="evidence" value="ECO:0007669"/>
    <property type="project" value="TreeGrafter"/>
</dbReference>
<protein>
    <submittedName>
        <fullName evidence="6">LysR family transcriptional regulator</fullName>
    </submittedName>
</protein>
<organism evidence="6 7">
    <name type="scientific">Eubacterium ramulus</name>
    <dbReference type="NCBI Taxonomy" id="39490"/>
    <lineage>
        <taxon>Bacteria</taxon>
        <taxon>Bacillati</taxon>
        <taxon>Bacillota</taxon>
        <taxon>Clostridia</taxon>
        <taxon>Eubacteriales</taxon>
        <taxon>Eubacteriaceae</taxon>
        <taxon>Eubacterium</taxon>
    </lineage>
</organism>
<dbReference type="PANTHER" id="PTHR30346">
    <property type="entry name" value="TRANSCRIPTIONAL DUAL REGULATOR HCAR-RELATED"/>
    <property type="match status" value="1"/>
</dbReference>
<keyword evidence="4" id="KW-0804">Transcription</keyword>
<evidence type="ECO:0000259" key="5">
    <source>
        <dbReference type="PROSITE" id="PS50931"/>
    </source>
</evidence>
<dbReference type="SUPFAM" id="SSF53850">
    <property type="entry name" value="Periplasmic binding protein-like II"/>
    <property type="match status" value="1"/>
</dbReference>
<evidence type="ECO:0000313" key="6">
    <source>
        <dbReference type="EMBL" id="MSD15536.1"/>
    </source>
</evidence>
<dbReference type="PANTHER" id="PTHR30346:SF0">
    <property type="entry name" value="HCA OPERON TRANSCRIPTIONAL ACTIVATOR HCAR"/>
    <property type="match status" value="1"/>
</dbReference>
<evidence type="ECO:0000256" key="2">
    <source>
        <dbReference type="ARBA" id="ARBA00023015"/>
    </source>
</evidence>
<feature type="domain" description="HTH lysR-type" evidence="5">
    <location>
        <begin position="23"/>
        <end position="81"/>
    </location>
</feature>
<gene>
    <name evidence="6" type="ORF">GKE72_05525</name>
</gene>
<dbReference type="AlphaFoldDB" id="A0A844E0I8"/>
<keyword evidence="3" id="KW-0238">DNA-binding</keyword>
<dbReference type="Pfam" id="PF03466">
    <property type="entry name" value="LysR_substrate"/>
    <property type="match status" value="1"/>
</dbReference>
<sequence>MIYGMINPEMLRTYGEIRRRQQMNDRQIACFLEAVKERNFTKVAEKLYLTQPGVSRMIATLEKELNTKLFARSAHKTLELTESGKLYYEMFEKCRREFEETKRKSELIQRENTDITTLKFGYVRGWSITGFYPLMLDALQEEFPYLNVDLESHSYERLYDLLYSGNLDFILTMNFPEMEKLHSDLEVMEICQVPQAVIYPKEFGTKKDIADFQDSVFYLSADAPVEYSRANLEQICAQKEFIPRTKVVPNHATLLSLMDREDSAAIMDLWCQPIYDKKFKYVRLEASVPIVGVFRKNCAHAKIIRMLYETLAERYGEEVMIIIRK</sequence>
<evidence type="ECO:0000256" key="3">
    <source>
        <dbReference type="ARBA" id="ARBA00023125"/>
    </source>
</evidence>
<dbReference type="InterPro" id="IPR036388">
    <property type="entry name" value="WH-like_DNA-bd_sf"/>
</dbReference>
<evidence type="ECO:0000256" key="4">
    <source>
        <dbReference type="ARBA" id="ARBA00023163"/>
    </source>
</evidence>
<dbReference type="PROSITE" id="PS50931">
    <property type="entry name" value="HTH_LYSR"/>
    <property type="match status" value="1"/>
</dbReference>
<dbReference type="Proteomes" id="UP000431304">
    <property type="component" value="Unassembled WGS sequence"/>
</dbReference>
<dbReference type="EMBL" id="WKRA01000006">
    <property type="protein sequence ID" value="MSD15536.1"/>
    <property type="molecule type" value="Genomic_DNA"/>
</dbReference>
<dbReference type="GO" id="GO:0003700">
    <property type="term" value="F:DNA-binding transcription factor activity"/>
    <property type="evidence" value="ECO:0007669"/>
    <property type="project" value="InterPro"/>
</dbReference>
<dbReference type="SUPFAM" id="SSF46785">
    <property type="entry name" value="Winged helix' DNA-binding domain"/>
    <property type="match status" value="1"/>
</dbReference>
<comment type="caution">
    <text evidence="6">The sequence shown here is derived from an EMBL/GenBank/DDBJ whole genome shotgun (WGS) entry which is preliminary data.</text>
</comment>
<dbReference type="Gene3D" id="1.10.10.10">
    <property type="entry name" value="Winged helix-like DNA-binding domain superfamily/Winged helix DNA-binding domain"/>
    <property type="match status" value="1"/>
</dbReference>
<name>A0A844E0I8_EUBRA</name>
<evidence type="ECO:0000313" key="7">
    <source>
        <dbReference type="Proteomes" id="UP000431304"/>
    </source>
</evidence>
<reference evidence="6 7" key="1">
    <citation type="journal article" date="2019" name="Nat. Med.">
        <title>A library of human gut bacterial isolates paired with longitudinal multiomics data enables mechanistic microbiome research.</title>
        <authorList>
            <person name="Poyet M."/>
            <person name="Groussin M."/>
            <person name="Gibbons S.M."/>
            <person name="Avila-Pacheco J."/>
            <person name="Jiang X."/>
            <person name="Kearney S.M."/>
            <person name="Perrotta A.R."/>
            <person name="Berdy B."/>
            <person name="Zhao S."/>
            <person name="Lieberman T.D."/>
            <person name="Swanson P.K."/>
            <person name="Smith M."/>
            <person name="Roesemann S."/>
            <person name="Alexander J.E."/>
            <person name="Rich S.A."/>
            <person name="Livny J."/>
            <person name="Vlamakis H."/>
            <person name="Clish C."/>
            <person name="Bullock K."/>
            <person name="Deik A."/>
            <person name="Scott J."/>
            <person name="Pierce K.A."/>
            <person name="Xavier R.J."/>
            <person name="Alm E.J."/>
        </authorList>
    </citation>
    <scope>NUCLEOTIDE SEQUENCE [LARGE SCALE GENOMIC DNA]</scope>
    <source>
        <strain evidence="6 7">BIOML-A3</strain>
    </source>
</reference>
<accession>A0A844E0I8</accession>
<dbReference type="Gene3D" id="3.40.190.10">
    <property type="entry name" value="Periplasmic binding protein-like II"/>
    <property type="match status" value="2"/>
</dbReference>
<dbReference type="InterPro" id="IPR036390">
    <property type="entry name" value="WH_DNA-bd_sf"/>
</dbReference>
<keyword evidence="2" id="KW-0805">Transcription regulation</keyword>
<dbReference type="Pfam" id="PF00126">
    <property type="entry name" value="HTH_1"/>
    <property type="match status" value="1"/>
</dbReference>
<dbReference type="PRINTS" id="PR00039">
    <property type="entry name" value="HTHLYSR"/>
</dbReference>
<dbReference type="InterPro" id="IPR005119">
    <property type="entry name" value="LysR_subst-bd"/>
</dbReference>
<evidence type="ECO:0000256" key="1">
    <source>
        <dbReference type="ARBA" id="ARBA00009437"/>
    </source>
</evidence>
<proteinExistence type="inferred from homology"/>